<comment type="catalytic activity">
    <reaction evidence="16">
        <text>Na(+)(in) = Na(+)(out)</text>
        <dbReference type="Rhea" id="RHEA:34963"/>
        <dbReference type="ChEBI" id="CHEBI:29101"/>
    </reaction>
</comment>
<dbReference type="GO" id="GO:0005886">
    <property type="term" value="C:plasma membrane"/>
    <property type="evidence" value="ECO:0007669"/>
    <property type="project" value="UniProtKB-SubCell"/>
</dbReference>
<evidence type="ECO:0000256" key="20">
    <source>
        <dbReference type="SAM" id="MobiDB-lite"/>
    </source>
</evidence>
<feature type="binding site" evidence="18">
    <location>
        <begin position="313"/>
        <end position="315"/>
    </location>
    <ligand>
        <name>ATP</name>
        <dbReference type="ChEBI" id="CHEBI:30616"/>
        <note>ligand shared between two neighboring subunits of the homotrimer</note>
    </ligand>
</feature>
<dbReference type="FunFam" id="1.10.287.940:FF:000010">
    <property type="entry name" value="P2X receptor E"/>
    <property type="match status" value="1"/>
</dbReference>
<dbReference type="EMBL" id="CAJFCJ010000026">
    <property type="protein sequence ID" value="CAD5125389.1"/>
    <property type="molecule type" value="Genomic_DNA"/>
</dbReference>
<name>A0A7I8WB80_9ANNE</name>
<keyword evidence="6 18" id="KW-0547">Nucleotide-binding</keyword>
<feature type="transmembrane region" description="Helical" evidence="21">
    <location>
        <begin position="354"/>
        <end position="380"/>
    </location>
</feature>
<keyword evidence="8 21" id="KW-1133">Transmembrane helix</keyword>
<dbReference type="GO" id="GO:0005524">
    <property type="term" value="F:ATP binding"/>
    <property type="evidence" value="ECO:0007669"/>
    <property type="project" value="UniProtKB-KW"/>
</dbReference>
<dbReference type="GO" id="GO:0001614">
    <property type="term" value="F:purinergic nucleotide receptor activity"/>
    <property type="evidence" value="ECO:0007669"/>
    <property type="project" value="InterPro"/>
</dbReference>
<proteinExistence type="inferred from homology"/>
<evidence type="ECO:0000256" key="1">
    <source>
        <dbReference type="ARBA" id="ARBA00004651"/>
    </source>
</evidence>
<feature type="binding site" evidence="18">
    <location>
        <position position="332"/>
    </location>
    <ligand>
        <name>ATP</name>
        <dbReference type="ChEBI" id="CHEBI:30616"/>
        <note>ligand shared between two neighboring subunits of the homotrimer</note>
    </ligand>
</feature>
<comment type="subcellular location">
    <subcellularLocation>
        <location evidence="1">Cell membrane</location>
        <topology evidence="1">Multi-pass membrane protein</topology>
    </subcellularLocation>
</comment>
<gene>
    <name evidence="22" type="ORF">DGYR_LOCUS12767</name>
</gene>
<feature type="disulfide bond" evidence="19">
    <location>
        <begin position="283"/>
        <end position="292"/>
    </location>
</feature>
<keyword evidence="7 18" id="KW-0067">ATP-binding</keyword>
<feature type="binding site" evidence="18">
    <location>
        <position position="205"/>
    </location>
    <ligand>
        <name>ATP</name>
        <dbReference type="ChEBI" id="CHEBI:30616"/>
        <note>ligand shared between two neighboring subunits of the homotrimer</note>
    </ligand>
</feature>
<evidence type="ECO:0000313" key="23">
    <source>
        <dbReference type="Proteomes" id="UP000549394"/>
    </source>
</evidence>
<keyword evidence="13" id="KW-0325">Glycoprotein</keyword>
<feature type="disulfide bond" evidence="19">
    <location>
        <begin position="153"/>
        <end position="177"/>
    </location>
</feature>
<evidence type="ECO:0000256" key="18">
    <source>
        <dbReference type="PIRSR" id="PIRSR005713-1"/>
    </source>
</evidence>
<dbReference type="GO" id="GO:0004931">
    <property type="term" value="F:extracellularly ATP-gated monoatomic cation channel activity"/>
    <property type="evidence" value="ECO:0007669"/>
    <property type="project" value="InterPro"/>
</dbReference>
<accession>A0A7I8WB80</accession>
<evidence type="ECO:0000256" key="14">
    <source>
        <dbReference type="ARBA" id="ARBA00023286"/>
    </source>
</evidence>
<comment type="caution">
    <text evidence="22">The sequence shown here is derived from an EMBL/GenBank/DDBJ whole genome shotgun (WGS) entry which is preliminary data.</text>
</comment>
<feature type="compositionally biased region" description="Basic and acidic residues" evidence="20">
    <location>
        <begin position="419"/>
        <end position="435"/>
    </location>
</feature>
<evidence type="ECO:0000256" key="6">
    <source>
        <dbReference type="ARBA" id="ARBA00022741"/>
    </source>
</evidence>
<feature type="compositionally biased region" description="Polar residues" evidence="20">
    <location>
        <begin position="408"/>
        <end position="417"/>
    </location>
</feature>
<keyword evidence="9" id="KW-0406">Ion transport</keyword>
<keyword evidence="5 21" id="KW-0812">Transmembrane</keyword>
<evidence type="ECO:0000256" key="11">
    <source>
        <dbReference type="ARBA" id="ARBA00023157"/>
    </source>
</evidence>
<evidence type="ECO:0000256" key="12">
    <source>
        <dbReference type="ARBA" id="ARBA00023170"/>
    </source>
</evidence>
<evidence type="ECO:0000256" key="10">
    <source>
        <dbReference type="ARBA" id="ARBA00023136"/>
    </source>
</evidence>
<keyword evidence="4" id="KW-1003">Cell membrane</keyword>
<dbReference type="InterPro" id="IPR027309">
    <property type="entry name" value="P2X_extracellular_dom_sf"/>
</dbReference>
<evidence type="ECO:0000256" key="3">
    <source>
        <dbReference type="ARBA" id="ARBA00022448"/>
    </source>
</evidence>
<dbReference type="GO" id="GO:0033198">
    <property type="term" value="P:response to ATP"/>
    <property type="evidence" value="ECO:0007669"/>
    <property type="project" value="InterPro"/>
</dbReference>
<comment type="similarity">
    <text evidence="2">Belongs to the P2X receptor family.</text>
</comment>
<dbReference type="FunFam" id="2.60.490.10:FF:000001">
    <property type="entry name" value="P2X purinoceptor"/>
    <property type="match status" value="1"/>
</dbReference>
<dbReference type="PANTHER" id="PTHR10125:SF31">
    <property type="entry name" value="P2X RECEPTOR E"/>
    <property type="match status" value="1"/>
</dbReference>
<feature type="disulfide bond" evidence="19">
    <location>
        <begin position="147"/>
        <end position="170"/>
    </location>
</feature>
<feature type="region of interest" description="Disordered" evidence="20">
    <location>
        <begin position="408"/>
        <end position="435"/>
    </location>
</feature>
<evidence type="ECO:0000256" key="9">
    <source>
        <dbReference type="ARBA" id="ARBA00023065"/>
    </source>
</evidence>
<dbReference type="PANTHER" id="PTHR10125">
    <property type="entry name" value="P2X PURINOCEPTOR"/>
    <property type="match status" value="1"/>
</dbReference>
<feature type="binding site" evidence="18">
    <location>
        <begin position="79"/>
        <end position="81"/>
    </location>
    <ligand>
        <name>ATP</name>
        <dbReference type="ChEBI" id="CHEBI:30616"/>
        <note>ligand shared between two neighboring subunits of the homotrimer</note>
    </ligand>
</feature>
<keyword evidence="11 19" id="KW-1015">Disulfide bond</keyword>
<dbReference type="Gene3D" id="2.60.490.10">
    <property type="entry name" value="atp-gated p2x4 ion channel domain"/>
    <property type="match status" value="1"/>
</dbReference>
<dbReference type="InterPro" id="IPR001429">
    <property type="entry name" value="P2X_purnocptor"/>
</dbReference>
<evidence type="ECO:0000256" key="5">
    <source>
        <dbReference type="ARBA" id="ARBA00022692"/>
    </source>
</evidence>
<evidence type="ECO:0000256" key="15">
    <source>
        <dbReference type="ARBA" id="ARBA00023303"/>
    </source>
</evidence>
<feature type="disulfide bond" evidence="19">
    <location>
        <begin position="136"/>
        <end position="183"/>
    </location>
</feature>
<dbReference type="AlphaFoldDB" id="A0A7I8WB80"/>
<dbReference type="GO" id="GO:0070588">
    <property type="term" value="P:calcium ion transmembrane transport"/>
    <property type="evidence" value="ECO:0007669"/>
    <property type="project" value="TreeGrafter"/>
</dbReference>
<organism evidence="22 23">
    <name type="scientific">Dimorphilus gyrociliatus</name>
    <dbReference type="NCBI Taxonomy" id="2664684"/>
    <lineage>
        <taxon>Eukaryota</taxon>
        <taxon>Metazoa</taxon>
        <taxon>Spiralia</taxon>
        <taxon>Lophotrochozoa</taxon>
        <taxon>Annelida</taxon>
        <taxon>Polychaeta</taxon>
        <taxon>Polychaeta incertae sedis</taxon>
        <taxon>Dinophilidae</taxon>
        <taxon>Dimorphilus</taxon>
    </lineage>
</organism>
<evidence type="ECO:0000256" key="8">
    <source>
        <dbReference type="ARBA" id="ARBA00022989"/>
    </source>
</evidence>
<keyword evidence="23" id="KW-1185">Reference proteome</keyword>
<keyword evidence="14" id="KW-1071">Ligand-gated ion channel</keyword>
<sequence>MAESGGLKVKQTCAAGLSRFISFASEYDTPKIVHVKSKKVGLVNRFVQLTVIAYIIGYVIVYKKGYQEFDDVESATTAKLKGVIYTNLTNISDSLNDIINHRIFDVADYVIPPQETDAFFVMTNMVFTPNQTQSICPEDPSMANVNCTVDSDCPKGAPVINGNGVRTGTCNVETKTCNIYAWCPVEKDVLPLPNDSILKDSKRFTVLIKNQIEFIKFGVKRRNVIDIINDKNYLRNCTYSSTSEIDRFCPIFELGTIAKYAKVDYDEISIKGGVIAINIRWDCNLDYSEKQCRPEYSFRRLDNKDVNIAKGLNFRFANYYTDNNRNSRDLVKAYGIRFLIKVTGRAGKFNIVPLFLNIGSGIGLLGIATILCDFLMVHCLRKGYYYYDRKYFIVEDVDKEFSESYQEQVTSSQLQPQNEEEHVRSRVGEYNRFRD</sequence>
<evidence type="ECO:0000256" key="4">
    <source>
        <dbReference type="ARBA" id="ARBA00022475"/>
    </source>
</evidence>
<dbReference type="NCBIfam" id="TIGR00863">
    <property type="entry name" value="P2X"/>
    <property type="match status" value="1"/>
</dbReference>
<evidence type="ECO:0000256" key="17">
    <source>
        <dbReference type="ARBA" id="ARBA00036634"/>
    </source>
</evidence>
<dbReference type="OrthoDB" id="494673at2759"/>
<feature type="disulfide bond" evidence="19">
    <location>
        <begin position="237"/>
        <end position="249"/>
    </location>
</feature>
<reference evidence="22 23" key="1">
    <citation type="submission" date="2020-08" db="EMBL/GenBank/DDBJ databases">
        <authorList>
            <person name="Hejnol A."/>
        </authorList>
    </citation>
    <scope>NUCLEOTIDE SEQUENCE [LARGE SCALE GENOMIC DNA]</scope>
</reference>
<evidence type="ECO:0000256" key="7">
    <source>
        <dbReference type="ARBA" id="ARBA00022840"/>
    </source>
</evidence>
<keyword evidence="3" id="KW-0813">Transport</keyword>
<evidence type="ECO:0000256" key="13">
    <source>
        <dbReference type="ARBA" id="ARBA00023180"/>
    </source>
</evidence>
<evidence type="ECO:0000256" key="16">
    <source>
        <dbReference type="ARBA" id="ARBA00036239"/>
    </source>
</evidence>
<dbReference type="Proteomes" id="UP000549394">
    <property type="component" value="Unassembled WGS sequence"/>
</dbReference>
<dbReference type="PIRSF" id="PIRSF005713">
    <property type="entry name" value="P2X_purinoceptor"/>
    <property type="match status" value="1"/>
</dbReference>
<dbReference type="Gene3D" id="1.10.287.940">
    <property type="entry name" value="atp-gated p2x4 ion channel"/>
    <property type="match status" value="1"/>
</dbReference>
<dbReference type="GO" id="GO:0098794">
    <property type="term" value="C:postsynapse"/>
    <property type="evidence" value="ECO:0007669"/>
    <property type="project" value="GOC"/>
</dbReference>
<comment type="catalytic activity">
    <reaction evidence="17">
        <text>Ca(2+)(in) = Ca(2+)(out)</text>
        <dbReference type="Rhea" id="RHEA:29671"/>
        <dbReference type="ChEBI" id="CHEBI:29108"/>
    </reaction>
</comment>
<dbReference type="PRINTS" id="PR01307">
    <property type="entry name" value="P2XRECEPTOR"/>
</dbReference>
<evidence type="ECO:0000256" key="2">
    <source>
        <dbReference type="ARBA" id="ARBA00009848"/>
    </source>
</evidence>
<dbReference type="InterPro" id="IPR059116">
    <property type="entry name" value="P2X_receptor"/>
</dbReference>
<keyword evidence="10 21" id="KW-0472">Membrane</keyword>
<keyword evidence="12" id="KW-0675">Receptor</keyword>
<evidence type="ECO:0000313" key="22">
    <source>
        <dbReference type="EMBL" id="CAD5125389.1"/>
    </source>
</evidence>
<keyword evidence="15" id="KW-0407">Ion channel</keyword>
<protein>
    <submittedName>
        <fullName evidence="22">DgyrCDS13624</fullName>
    </submittedName>
</protein>
<dbReference type="Pfam" id="PF00864">
    <property type="entry name" value="P2X_receptor"/>
    <property type="match status" value="1"/>
</dbReference>
<evidence type="ECO:0000256" key="19">
    <source>
        <dbReference type="PIRSR" id="PIRSR005713-2"/>
    </source>
</evidence>
<evidence type="ECO:0000256" key="21">
    <source>
        <dbReference type="SAM" id="Phobius"/>
    </source>
</evidence>